<organism evidence="4 5">
    <name type="scientific">Anisodus acutangulus</name>
    <dbReference type="NCBI Taxonomy" id="402998"/>
    <lineage>
        <taxon>Eukaryota</taxon>
        <taxon>Viridiplantae</taxon>
        <taxon>Streptophyta</taxon>
        <taxon>Embryophyta</taxon>
        <taxon>Tracheophyta</taxon>
        <taxon>Spermatophyta</taxon>
        <taxon>Magnoliopsida</taxon>
        <taxon>eudicotyledons</taxon>
        <taxon>Gunneridae</taxon>
        <taxon>Pentapetalae</taxon>
        <taxon>asterids</taxon>
        <taxon>lamiids</taxon>
        <taxon>Solanales</taxon>
        <taxon>Solanaceae</taxon>
        <taxon>Solanoideae</taxon>
        <taxon>Hyoscyameae</taxon>
        <taxon>Anisodus</taxon>
    </lineage>
</organism>
<dbReference type="PANTHER" id="PTHR31875:SF6">
    <property type="entry name" value="PROTEIN DEHYDRATION-INDUCED 19"/>
    <property type="match status" value="1"/>
</dbReference>
<accession>A0A9Q1RBT6</accession>
<feature type="domain" description="Di19 zinc-binding" evidence="2">
    <location>
        <begin position="49"/>
        <end position="101"/>
    </location>
</feature>
<dbReference type="EMBL" id="JAJAGQ010000011">
    <property type="protein sequence ID" value="KAJ8549539.1"/>
    <property type="molecule type" value="Genomic_DNA"/>
</dbReference>
<name>A0A9Q1RBT6_9SOLA</name>
<reference evidence="5" key="1">
    <citation type="journal article" date="2023" name="Proc. Natl. Acad. Sci. U.S.A.">
        <title>Genomic and structural basis for evolution of tropane alkaloid biosynthesis.</title>
        <authorList>
            <person name="Wanga Y.-J."/>
            <person name="Taina T."/>
            <person name="Yua J.-Y."/>
            <person name="Lia J."/>
            <person name="Xua B."/>
            <person name="Chenc J."/>
            <person name="D'Auriad J.C."/>
            <person name="Huanga J.-P."/>
            <person name="Huanga S.-X."/>
        </authorList>
    </citation>
    <scope>NUCLEOTIDE SEQUENCE [LARGE SCALE GENOMIC DNA]</scope>
    <source>
        <strain evidence="5">cv. KIB-2019</strain>
    </source>
</reference>
<dbReference type="InterPro" id="IPR033347">
    <property type="entry name" value="Di19"/>
</dbReference>
<comment type="similarity">
    <text evidence="1">Belongs to the Di19 family.</text>
</comment>
<evidence type="ECO:0000256" key="1">
    <source>
        <dbReference type="ARBA" id="ARBA00007109"/>
    </source>
</evidence>
<evidence type="ECO:0000259" key="2">
    <source>
        <dbReference type="Pfam" id="PF05605"/>
    </source>
</evidence>
<comment type="caution">
    <text evidence="4">The sequence shown here is derived from an EMBL/GenBank/DDBJ whole genome shotgun (WGS) entry which is preliminary data.</text>
</comment>
<evidence type="ECO:0000259" key="3">
    <source>
        <dbReference type="Pfam" id="PF14571"/>
    </source>
</evidence>
<keyword evidence="5" id="KW-1185">Reference proteome</keyword>
<dbReference type="Pfam" id="PF14571">
    <property type="entry name" value="Di19_C"/>
    <property type="match status" value="1"/>
</dbReference>
<dbReference type="Pfam" id="PF05605">
    <property type="entry name" value="zf-Di19"/>
    <property type="match status" value="1"/>
</dbReference>
<dbReference type="AlphaFoldDB" id="A0A9Q1RBT6"/>
<evidence type="ECO:0000313" key="4">
    <source>
        <dbReference type="EMBL" id="KAJ8549539.1"/>
    </source>
</evidence>
<feature type="domain" description="Di19 C-terminal" evidence="3">
    <location>
        <begin position="135"/>
        <end position="244"/>
    </location>
</feature>
<evidence type="ECO:0000313" key="5">
    <source>
        <dbReference type="Proteomes" id="UP001152561"/>
    </source>
</evidence>
<dbReference type="OrthoDB" id="7873042at2759"/>
<dbReference type="InterPro" id="IPR027935">
    <property type="entry name" value="Di19_C"/>
</dbReference>
<dbReference type="Proteomes" id="UP001152561">
    <property type="component" value="Unassembled WGS sequence"/>
</dbReference>
<protein>
    <submittedName>
        <fullName evidence="4">Uncharacterized protein</fullName>
    </submittedName>
</protein>
<dbReference type="PANTHER" id="PTHR31875">
    <property type="entry name" value="PROTEIN DEHYDRATION-INDUCED 19"/>
    <property type="match status" value="1"/>
</dbReference>
<sequence length="247" mass="27862">MDSDFWTSRLAAAKRQLNLQQHHHHHQTSHLVDRLSIDDFEVEEEVRPDFPCPYCYEDFDISSLCSHLEEDHSCESRVTVCPICSHKVSGDMLSHITVQHGHLLRISFSIFSLTLKHVQRRRRLRKVAIPSSHALSLLGRDLREAHLQVLLGGSGYRSSSATATTAANDPLLSSLGLNYPTFEAEEISKSVLSTVEDSTTKNVMSQHIWKLSFDPSLSAEEREKRIRQATGRAVFVQDLFASSLLAD</sequence>
<proteinExistence type="inferred from homology"/>
<dbReference type="InterPro" id="IPR008598">
    <property type="entry name" value="Di19_Zn-bd"/>
</dbReference>
<gene>
    <name evidence="4" type="ORF">K7X08_033246</name>
</gene>